<evidence type="ECO:0008006" key="4">
    <source>
        <dbReference type="Google" id="ProtNLM"/>
    </source>
</evidence>
<dbReference type="OrthoDB" id="6378389at2759"/>
<dbReference type="EMBL" id="VIIS01002235">
    <property type="protein sequence ID" value="KAF0286699.1"/>
    <property type="molecule type" value="Genomic_DNA"/>
</dbReference>
<feature type="compositionally biased region" description="Basic and acidic residues" evidence="1">
    <location>
        <begin position="168"/>
        <end position="186"/>
    </location>
</feature>
<dbReference type="PANTHER" id="PTHR47331">
    <property type="entry name" value="PHD-TYPE DOMAIN-CONTAINING PROTEIN"/>
    <property type="match status" value="1"/>
</dbReference>
<comment type="caution">
    <text evidence="2">The sequence shown here is derived from an EMBL/GenBank/DDBJ whole genome shotgun (WGS) entry which is preliminary data.</text>
</comment>
<keyword evidence="3" id="KW-1185">Reference proteome</keyword>
<evidence type="ECO:0000313" key="2">
    <source>
        <dbReference type="EMBL" id="KAF0286699.1"/>
    </source>
</evidence>
<name>A0A6A4V0I9_AMPAM</name>
<accession>A0A6A4V0I9</accession>
<sequence length="506" mass="56977">MHNGERSELVRCMIDVGSQASYISEELAVKLGCPLEAPKTTYKVKTCIGVQEKNYRTATSDIIFTPTASAHHCFLVDPEMSLEYEIPGVTSLVQFLRAQGVRLADSFFSHSTNDVIGGFECLLGADIIGAIKPMRSVDLGTGTAFEVQDGLILFGSVDGYFEQLNLKENTEHDEDRSTRGKQEGETSTHLLVQATLHPKTSYFHPLAHVSSDSDVDLQLEHLFSIESLGIRETDESVSARERRLVEEFSNEVELRDGKYFVRVPFYDSVTKVPGNHDIHLSKYSTTMAATALKESLYVDNFIFSTSDEGKLLDIYRDATQIMKEGGFNLRSWMSNFSPLVDIMMSDNMVNEHGAVTEKVLGYFNVADMLTRGLSAKEFHKKLAVWCHGPDWLGDHPEQWPKSPLHCLSEEGKVMVELQQHHQQVEVNTEAQTPATQTILSIKDFSSLRRLHGVTARVFHFVNVLKHREADAKEQATHYWLKVMQENAFTEEISFCMEMTDVCVKCS</sequence>
<proteinExistence type="predicted"/>
<evidence type="ECO:0000313" key="3">
    <source>
        <dbReference type="Proteomes" id="UP000440578"/>
    </source>
</evidence>
<feature type="region of interest" description="Disordered" evidence="1">
    <location>
        <begin position="167"/>
        <end position="186"/>
    </location>
</feature>
<dbReference type="AlphaFoldDB" id="A0A6A4V0I9"/>
<evidence type="ECO:0000256" key="1">
    <source>
        <dbReference type="SAM" id="MobiDB-lite"/>
    </source>
</evidence>
<dbReference type="Proteomes" id="UP000440578">
    <property type="component" value="Unassembled WGS sequence"/>
</dbReference>
<reference evidence="2 3" key="1">
    <citation type="submission" date="2019-07" db="EMBL/GenBank/DDBJ databases">
        <title>Draft genome assembly of a fouling barnacle, Amphibalanus amphitrite (Darwin, 1854): The first reference genome for Thecostraca.</title>
        <authorList>
            <person name="Kim W."/>
        </authorList>
    </citation>
    <scope>NUCLEOTIDE SEQUENCE [LARGE SCALE GENOMIC DNA]</scope>
    <source>
        <strain evidence="2">SNU_AA5</strain>
        <tissue evidence="2">Soma without cirri and trophi</tissue>
    </source>
</reference>
<protein>
    <recommendedName>
        <fullName evidence="4">Peptidase aspartic putative domain-containing protein</fullName>
    </recommendedName>
</protein>
<gene>
    <name evidence="2" type="ORF">FJT64_014819</name>
</gene>
<organism evidence="2 3">
    <name type="scientific">Amphibalanus amphitrite</name>
    <name type="common">Striped barnacle</name>
    <name type="synonym">Balanus amphitrite</name>
    <dbReference type="NCBI Taxonomy" id="1232801"/>
    <lineage>
        <taxon>Eukaryota</taxon>
        <taxon>Metazoa</taxon>
        <taxon>Ecdysozoa</taxon>
        <taxon>Arthropoda</taxon>
        <taxon>Crustacea</taxon>
        <taxon>Multicrustacea</taxon>
        <taxon>Cirripedia</taxon>
        <taxon>Thoracica</taxon>
        <taxon>Thoracicalcarea</taxon>
        <taxon>Balanomorpha</taxon>
        <taxon>Balanoidea</taxon>
        <taxon>Balanidae</taxon>
        <taxon>Amphibalaninae</taxon>
        <taxon>Amphibalanus</taxon>
    </lineage>
</organism>